<protein>
    <submittedName>
        <fullName evidence="1">Uncharacterized protein</fullName>
    </submittedName>
</protein>
<evidence type="ECO:0000313" key="2">
    <source>
        <dbReference type="Proteomes" id="UP001145114"/>
    </source>
</evidence>
<feature type="non-terminal residue" evidence="1">
    <location>
        <position position="89"/>
    </location>
</feature>
<name>A0ACC1H922_9FUNG</name>
<feature type="non-terminal residue" evidence="1">
    <location>
        <position position="1"/>
    </location>
</feature>
<reference evidence="1" key="1">
    <citation type="submission" date="2022-06" db="EMBL/GenBank/DDBJ databases">
        <title>Phylogenomic reconstructions and comparative analyses of Kickxellomycotina fungi.</title>
        <authorList>
            <person name="Reynolds N.K."/>
            <person name="Stajich J.E."/>
            <person name="Barry K."/>
            <person name="Grigoriev I.V."/>
            <person name="Crous P."/>
            <person name="Smith M.E."/>
        </authorList>
    </citation>
    <scope>NUCLEOTIDE SEQUENCE</scope>
    <source>
        <strain evidence="1">RSA 2271</strain>
    </source>
</reference>
<dbReference type="Proteomes" id="UP001145114">
    <property type="component" value="Unassembled WGS sequence"/>
</dbReference>
<comment type="caution">
    <text evidence="1">The sequence shown here is derived from an EMBL/GenBank/DDBJ whole genome shotgun (WGS) entry which is preliminary data.</text>
</comment>
<proteinExistence type="predicted"/>
<accession>A0ACC1H922</accession>
<gene>
    <name evidence="1" type="ORF">EV182_008731</name>
</gene>
<organism evidence="1 2">
    <name type="scientific">Spiromyces aspiralis</name>
    <dbReference type="NCBI Taxonomy" id="68401"/>
    <lineage>
        <taxon>Eukaryota</taxon>
        <taxon>Fungi</taxon>
        <taxon>Fungi incertae sedis</taxon>
        <taxon>Zoopagomycota</taxon>
        <taxon>Kickxellomycotina</taxon>
        <taxon>Kickxellomycetes</taxon>
        <taxon>Kickxellales</taxon>
        <taxon>Kickxellaceae</taxon>
        <taxon>Spiromyces</taxon>
    </lineage>
</organism>
<evidence type="ECO:0000313" key="1">
    <source>
        <dbReference type="EMBL" id="KAJ1669496.1"/>
    </source>
</evidence>
<sequence>QPKPSPADDDDREQQQQATDGARHSVPESNDTVSDTNSEVYEREGKTGKGGDRETQRQMMSKFEEELSVLESMGFTDRIKNLRILTTTN</sequence>
<keyword evidence="2" id="KW-1185">Reference proteome</keyword>
<dbReference type="EMBL" id="JAMZIH010009881">
    <property type="protein sequence ID" value="KAJ1669496.1"/>
    <property type="molecule type" value="Genomic_DNA"/>
</dbReference>